<dbReference type="GO" id="GO:0043679">
    <property type="term" value="C:axon terminus"/>
    <property type="evidence" value="ECO:0007669"/>
    <property type="project" value="TreeGrafter"/>
</dbReference>
<evidence type="ECO:0000256" key="2">
    <source>
        <dbReference type="RuleBase" id="RU361225"/>
    </source>
</evidence>
<dbReference type="GO" id="GO:0048488">
    <property type="term" value="P:synaptic vesicle endocytosis"/>
    <property type="evidence" value="ECO:0007669"/>
    <property type="project" value="TreeGrafter"/>
</dbReference>
<dbReference type="PANTHER" id="PTHR13820:SF10">
    <property type="entry name" value="GAMMA-SYNUCLEIN"/>
    <property type="match status" value="1"/>
</dbReference>
<accession>A0A315VDV9</accession>
<sequence>MGLHPDQSRSECATREAVRGGDAAWGEGEEWCSIQPSLFLLILLILSPSRQYLLSPPVSPSVCALWSYCAPRSALCQPEELKQARALSDIPHHHHHHHHHHRHLCCTLTVSTSQAYSEQGSPADPSPTMDVLMKGFSMAKEGMVAAAEKTKAGMEEAAAKTKEGVMYVGSKTKEGVVSSVNTVANRTVDQANIVGDTAVAGANEVSQGTIEGVENVAASTGMVSQGEYGGMEQGGEGGE</sequence>
<dbReference type="STRING" id="33528.ENSGAFP00000013100"/>
<dbReference type="InterPro" id="IPR001058">
    <property type="entry name" value="Synuclein"/>
</dbReference>
<dbReference type="GO" id="GO:0007268">
    <property type="term" value="P:chemical synaptic transmission"/>
    <property type="evidence" value="ECO:0007669"/>
    <property type="project" value="TreeGrafter"/>
</dbReference>
<name>A0A315VDV9_GAMAF</name>
<gene>
    <name evidence="3" type="ORF">CCH79_00003161</name>
</gene>
<comment type="similarity">
    <text evidence="1 2">Belongs to the synuclein family.</text>
</comment>
<dbReference type="GO" id="GO:0050808">
    <property type="term" value="P:synapse organization"/>
    <property type="evidence" value="ECO:0007669"/>
    <property type="project" value="TreeGrafter"/>
</dbReference>
<dbReference type="GO" id="GO:0005737">
    <property type="term" value="C:cytoplasm"/>
    <property type="evidence" value="ECO:0007669"/>
    <property type="project" value="TreeGrafter"/>
</dbReference>
<dbReference type="AlphaFoldDB" id="A0A315VDV9"/>
<comment type="caution">
    <text evidence="3">The sequence shown here is derived from an EMBL/GenBank/DDBJ whole genome shotgun (WGS) entry which is preliminary data.</text>
</comment>
<feature type="non-terminal residue" evidence="3">
    <location>
        <position position="239"/>
    </location>
</feature>
<evidence type="ECO:0000313" key="3">
    <source>
        <dbReference type="EMBL" id="PWA21418.1"/>
    </source>
</evidence>
<evidence type="ECO:0000256" key="1">
    <source>
        <dbReference type="ARBA" id="ARBA00009147"/>
    </source>
</evidence>
<dbReference type="Gene3D" id="1.10.287.700">
    <property type="entry name" value="Helix hairpin bin"/>
    <property type="match status" value="1"/>
</dbReference>
<dbReference type="SUPFAM" id="SSF118375">
    <property type="entry name" value="Synuclein"/>
    <property type="match status" value="1"/>
</dbReference>
<evidence type="ECO:0000313" key="4">
    <source>
        <dbReference type="Proteomes" id="UP000250572"/>
    </source>
</evidence>
<protein>
    <recommendedName>
        <fullName evidence="5">Gamma-synuclein</fullName>
    </recommendedName>
</protein>
<dbReference type="PRINTS" id="PR01211">
    <property type="entry name" value="SYNUCLEIN"/>
</dbReference>
<proteinExistence type="inferred from homology"/>
<dbReference type="EMBL" id="NHOQ01001904">
    <property type="protein sequence ID" value="PWA21418.1"/>
    <property type="molecule type" value="Genomic_DNA"/>
</dbReference>
<organism evidence="3 4">
    <name type="scientific">Gambusia affinis</name>
    <name type="common">Western mosquitofish</name>
    <name type="synonym">Heterandria affinis</name>
    <dbReference type="NCBI Taxonomy" id="33528"/>
    <lineage>
        <taxon>Eukaryota</taxon>
        <taxon>Metazoa</taxon>
        <taxon>Chordata</taxon>
        <taxon>Craniata</taxon>
        <taxon>Vertebrata</taxon>
        <taxon>Euteleostomi</taxon>
        <taxon>Actinopterygii</taxon>
        <taxon>Neopterygii</taxon>
        <taxon>Teleostei</taxon>
        <taxon>Neoteleostei</taxon>
        <taxon>Acanthomorphata</taxon>
        <taxon>Ovalentaria</taxon>
        <taxon>Atherinomorphae</taxon>
        <taxon>Cyprinodontiformes</taxon>
        <taxon>Poeciliidae</taxon>
        <taxon>Poeciliinae</taxon>
        <taxon>Gambusia</taxon>
    </lineage>
</organism>
<dbReference type="Proteomes" id="UP000250572">
    <property type="component" value="Unassembled WGS sequence"/>
</dbReference>
<dbReference type="GO" id="GO:0043025">
    <property type="term" value="C:neuronal cell body"/>
    <property type="evidence" value="ECO:0007669"/>
    <property type="project" value="TreeGrafter"/>
</dbReference>
<dbReference type="Pfam" id="PF01387">
    <property type="entry name" value="Synuclein"/>
    <property type="match status" value="1"/>
</dbReference>
<dbReference type="GO" id="GO:1903136">
    <property type="term" value="F:cuprous ion binding"/>
    <property type="evidence" value="ECO:0007669"/>
    <property type="project" value="TreeGrafter"/>
</dbReference>
<evidence type="ECO:0008006" key="5">
    <source>
        <dbReference type="Google" id="ProtNLM"/>
    </source>
</evidence>
<keyword evidence="4" id="KW-1185">Reference proteome</keyword>
<dbReference type="PANTHER" id="PTHR13820">
    <property type="entry name" value="SYNUCLEIN"/>
    <property type="match status" value="1"/>
</dbReference>
<reference evidence="3 4" key="1">
    <citation type="journal article" date="2018" name="G3 (Bethesda)">
        <title>A High-Quality Reference Genome for the Invasive Mosquitofish Gambusia affinis Using a Chicago Library.</title>
        <authorList>
            <person name="Hoffberg S.L."/>
            <person name="Troendle N.J."/>
            <person name="Glenn T.C."/>
            <person name="Mahmud O."/>
            <person name="Louha S."/>
            <person name="Chalopin D."/>
            <person name="Bennetzen J.L."/>
            <person name="Mauricio R."/>
        </authorList>
    </citation>
    <scope>NUCLEOTIDE SEQUENCE [LARGE SCALE GENOMIC DNA]</scope>
    <source>
        <strain evidence="3">NE01/NJP1002.9</strain>
        <tissue evidence="3">Muscle</tissue>
    </source>
</reference>